<gene>
    <name evidence="1" type="ORF">CLV68_4491</name>
</gene>
<organism evidence="1 2">
    <name type="scientific">Actinokineospora cianjurensis</name>
    <dbReference type="NCBI Taxonomy" id="585224"/>
    <lineage>
        <taxon>Bacteria</taxon>
        <taxon>Bacillati</taxon>
        <taxon>Actinomycetota</taxon>
        <taxon>Actinomycetes</taxon>
        <taxon>Pseudonocardiales</taxon>
        <taxon>Pseudonocardiaceae</taxon>
        <taxon>Actinokineospora</taxon>
    </lineage>
</organism>
<protein>
    <submittedName>
        <fullName evidence="1">Uncharacterized protein</fullName>
    </submittedName>
</protein>
<accession>A0A421B2A1</accession>
<proteinExistence type="predicted"/>
<name>A0A421B2A1_9PSEU</name>
<comment type="caution">
    <text evidence="1">The sequence shown here is derived from an EMBL/GenBank/DDBJ whole genome shotgun (WGS) entry which is preliminary data.</text>
</comment>
<evidence type="ECO:0000313" key="1">
    <source>
        <dbReference type="EMBL" id="RLK58391.1"/>
    </source>
</evidence>
<dbReference type="Proteomes" id="UP000282454">
    <property type="component" value="Unassembled WGS sequence"/>
</dbReference>
<evidence type="ECO:0000313" key="2">
    <source>
        <dbReference type="Proteomes" id="UP000282454"/>
    </source>
</evidence>
<sequence length="391" mass="43369">MEEMCAVVPGDPHRGDMGLDPQALFSPTVPSPLHFAVLVRLDDNHGSTAKLTSELAREFEALGWCTAAEYTAVTRELIASGVVEGVRLRVNPLLHSKGCARCAAHEEVYARDRRAHEEATRRWEAGTVAYPYSTSTSTLHLRDCQFAHAQPAPLEPTLREFVHCHDSNQRRLVLPGEAVEFEWEEHEPGGQWWGLPYGPPPGDGRVGTRHGSRCLSIREARAWTLDSRGRGRRAWKPCKVCWPIDPFLLDTADTTVFYRADTAPADRLTVEADDGDTTTMLRRLTAQSGRPFGWGASPASGVRTAAVTILTDATAASPVDVVDLPIDDFTSAFLRGRGGEPLTISRADVRAWLREWYRTHTDIRPPEALTVLLDHDLALRPDTNRLSTLRK</sequence>
<keyword evidence="2" id="KW-1185">Reference proteome</keyword>
<dbReference type="AlphaFoldDB" id="A0A421B2A1"/>
<dbReference type="EMBL" id="RCDD01000003">
    <property type="protein sequence ID" value="RLK58391.1"/>
    <property type="molecule type" value="Genomic_DNA"/>
</dbReference>
<reference evidence="1 2" key="1">
    <citation type="submission" date="2018-10" db="EMBL/GenBank/DDBJ databases">
        <title>Genomic Encyclopedia of Archaeal and Bacterial Type Strains, Phase II (KMG-II): from individual species to whole genera.</title>
        <authorList>
            <person name="Goeker M."/>
        </authorList>
    </citation>
    <scope>NUCLEOTIDE SEQUENCE [LARGE SCALE GENOMIC DNA]</scope>
    <source>
        <strain evidence="1 2">DSM 45657</strain>
    </source>
</reference>